<evidence type="ECO:0000259" key="9">
    <source>
        <dbReference type="Pfam" id="PF25812"/>
    </source>
</evidence>
<dbReference type="GO" id="GO:0005634">
    <property type="term" value="C:nucleus"/>
    <property type="evidence" value="ECO:0007669"/>
    <property type="project" value="UniProtKB-SubCell"/>
</dbReference>
<dbReference type="Proteomes" id="UP000192927">
    <property type="component" value="Unassembled WGS sequence"/>
</dbReference>
<evidence type="ECO:0000256" key="7">
    <source>
        <dbReference type="ARBA" id="ARBA00023306"/>
    </source>
</evidence>
<dbReference type="GO" id="GO:0003682">
    <property type="term" value="F:chromatin binding"/>
    <property type="evidence" value="ECO:0007669"/>
    <property type="project" value="TreeGrafter"/>
</dbReference>
<feature type="compositionally biased region" description="Polar residues" evidence="8">
    <location>
        <begin position="51"/>
        <end position="60"/>
    </location>
</feature>
<evidence type="ECO:0000256" key="2">
    <source>
        <dbReference type="ARBA" id="ARBA00006168"/>
    </source>
</evidence>
<dbReference type="Gene3D" id="3.40.50.300">
    <property type="entry name" value="P-loop containing nucleotide triphosphate hydrolases"/>
    <property type="match status" value="1"/>
</dbReference>
<proteinExistence type="inferred from homology"/>
<feature type="region of interest" description="Disordered" evidence="8">
    <location>
        <begin position="725"/>
        <end position="763"/>
    </location>
</feature>
<keyword evidence="6" id="KW-0539">Nucleus</keyword>
<organism evidence="10 11">
    <name type="scientific">Lasallia pustulata</name>
    <dbReference type="NCBI Taxonomy" id="136370"/>
    <lineage>
        <taxon>Eukaryota</taxon>
        <taxon>Fungi</taxon>
        <taxon>Dikarya</taxon>
        <taxon>Ascomycota</taxon>
        <taxon>Pezizomycotina</taxon>
        <taxon>Lecanoromycetes</taxon>
        <taxon>OSLEUM clade</taxon>
        <taxon>Umbilicariomycetidae</taxon>
        <taxon>Umbilicariales</taxon>
        <taxon>Umbilicariaceae</taxon>
        <taxon>Lasallia</taxon>
    </lineage>
</organism>
<feature type="compositionally biased region" description="Low complexity" evidence="8">
    <location>
        <begin position="69"/>
        <end position="82"/>
    </location>
</feature>
<keyword evidence="10" id="KW-0378">Hydrolase</keyword>
<feature type="region of interest" description="Disordered" evidence="8">
    <location>
        <begin position="825"/>
        <end position="855"/>
    </location>
</feature>
<comment type="subcellular location">
    <subcellularLocation>
        <location evidence="1">Nucleus</location>
    </subcellularLocation>
</comment>
<feature type="compositionally biased region" description="Pro residues" evidence="8">
    <location>
        <begin position="747"/>
        <end position="761"/>
    </location>
</feature>
<accession>A0A1W5DC17</accession>
<feature type="compositionally biased region" description="Basic and acidic residues" evidence="8">
    <location>
        <begin position="27"/>
        <end position="42"/>
    </location>
</feature>
<dbReference type="GO" id="GO:0016787">
    <property type="term" value="F:hydrolase activity"/>
    <property type="evidence" value="ECO:0007669"/>
    <property type="project" value="UniProtKB-KW"/>
</dbReference>
<evidence type="ECO:0000313" key="11">
    <source>
        <dbReference type="Proteomes" id="UP000192927"/>
    </source>
</evidence>
<dbReference type="InterPro" id="IPR004582">
    <property type="entry name" value="Checkpoint_prot_Rad17_Rad24"/>
</dbReference>
<keyword evidence="7" id="KW-0131">Cell cycle</keyword>
<keyword evidence="11" id="KW-1185">Reference proteome</keyword>
<dbReference type="GO" id="GO:0006281">
    <property type="term" value="P:DNA repair"/>
    <property type="evidence" value="ECO:0007669"/>
    <property type="project" value="InterPro"/>
</dbReference>
<protein>
    <submittedName>
        <fullName evidence="10">p-loop containing nucleoside triphosphate hydrolase</fullName>
    </submittedName>
</protein>
<dbReference type="GO" id="GO:0033314">
    <property type="term" value="P:mitotic DNA replication checkpoint signaling"/>
    <property type="evidence" value="ECO:0007669"/>
    <property type="project" value="TreeGrafter"/>
</dbReference>
<keyword evidence="5" id="KW-0067">ATP-binding</keyword>
<dbReference type="InterPro" id="IPR027417">
    <property type="entry name" value="P-loop_NTPase"/>
</dbReference>
<dbReference type="GO" id="GO:0003689">
    <property type="term" value="F:DNA clamp loader activity"/>
    <property type="evidence" value="ECO:0007669"/>
    <property type="project" value="TreeGrafter"/>
</dbReference>
<evidence type="ECO:0000256" key="3">
    <source>
        <dbReference type="ARBA" id="ARBA00022741"/>
    </source>
</evidence>
<dbReference type="Pfam" id="PF03215">
    <property type="entry name" value="Rad17"/>
    <property type="match status" value="1"/>
</dbReference>
<dbReference type="PANTHER" id="PTHR12172:SF0">
    <property type="entry name" value="CELL CYCLE CHECKPOINT PROTEIN RAD17"/>
    <property type="match status" value="1"/>
</dbReference>
<feature type="region of interest" description="Disordered" evidence="8">
    <location>
        <begin position="1"/>
        <end position="136"/>
    </location>
</feature>
<evidence type="ECO:0000256" key="4">
    <source>
        <dbReference type="ARBA" id="ARBA00022763"/>
    </source>
</evidence>
<reference evidence="11" key="1">
    <citation type="submission" date="2017-03" db="EMBL/GenBank/DDBJ databases">
        <authorList>
            <person name="Sharma R."/>
            <person name="Thines M."/>
        </authorList>
    </citation>
    <scope>NUCLEOTIDE SEQUENCE [LARGE SCALE GENOMIC DNA]</scope>
</reference>
<evidence type="ECO:0000256" key="5">
    <source>
        <dbReference type="ARBA" id="ARBA00022840"/>
    </source>
</evidence>
<dbReference type="Pfam" id="PF25812">
    <property type="entry name" value="RAD24_helical"/>
    <property type="match status" value="1"/>
</dbReference>
<feature type="compositionally biased region" description="Polar residues" evidence="8">
    <location>
        <begin position="103"/>
        <end position="118"/>
    </location>
</feature>
<feature type="compositionally biased region" description="Basic and acidic residues" evidence="8">
    <location>
        <begin position="725"/>
        <end position="737"/>
    </location>
</feature>
<keyword evidence="3" id="KW-0547">Nucleotide-binding</keyword>
<keyword evidence="4" id="KW-0227">DNA damage</keyword>
<name>A0A1W5DC17_9LECA</name>
<sequence length="875" mass="95675">MPPPPAKRQKRPIVLSSDEDEDAASLTEEHLPGCISDNDKTSVHSVKPNGNGFSHRSLPTRSRRRPKATLKSSTSASTQTTSIPSPEKPTTKKRIPKKEQKSRSLYTFFNATTQTQRANGRREPETPAVDVEDEDFIQDDSLDEDLRQMPEVQGKENYVLDRRKRLRMSPPSNGLRAGVGGLPGASQRFMDKAKSPSTAGGDGRSSTPGEKDFRPWAEKYGPQNLDELAVHKKKVADVRGWLENVIGGRDFQRLLILKGPSGAGKTATISTLAKTIGFQISEWRNPIGSEFSSEGFISMSAQFEDFLGRSGKFGSLPLDSDGSGADYLQRPPSGLEPHSIGKRVILLEEFPNTFTRTSSALQAFRSSILQFLAVSTYPRVTLPSTKSEPCEHVAPLVMIISETLLTTTTASADSFTAHHLLGHDILNHPGASVIEFNPIAATFLGKALDLVIQKEARESGRRRTPGPAVLKRLGEIGDVRSAIGSLEFLCVRGDENSEWSGRVAAKTRKGPRNAAAMTKMEKESMEMVTQREATLGIFHAVGKVVYNKRDDVAALDASTVPFPQPPDHLRQHVRLKISQVDVNQLVDETGTDTQTFVAALHENYVLSCDDPCSTDVINDCIDALSDSDFLSPKRGGGYLQGVAADSLRQDEICFQVAVRGILFALPCPVKRQALPPVRGGKPTAKADAFKMFYPTSLRLWKQTEETESLVDAWLDRSMRNRASISEHDNHMQGEPEAAKQTNGLSDPPRPQQPNPPSPAPLLPAATSARREMLLDTLPYLTHISRRNPQATSLPSLERITLFPGLADRKDDAAAEDDDEVAPAAADWAAHRNVRSETQRARFGAGSERGGGETGCGFLDTGVRKLVLSEDDIEDD</sequence>
<dbReference type="GO" id="GO:0005524">
    <property type="term" value="F:ATP binding"/>
    <property type="evidence" value="ECO:0007669"/>
    <property type="project" value="UniProtKB-KW"/>
</dbReference>
<feature type="domain" description="Checkpoint protein RAD24-like helical bundle" evidence="9">
    <location>
        <begin position="532"/>
        <end position="633"/>
    </location>
</feature>
<dbReference type="SUPFAM" id="SSF52540">
    <property type="entry name" value="P-loop containing nucleoside triphosphate hydrolases"/>
    <property type="match status" value="1"/>
</dbReference>
<comment type="similarity">
    <text evidence="2">Belongs to the rad17/RAD24 family.</text>
</comment>
<dbReference type="AlphaFoldDB" id="A0A1W5DC17"/>
<evidence type="ECO:0000256" key="6">
    <source>
        <dbReference type="ARBA" id="ARBA00023242"/>
    </source>
</evidence>
<dbReference type="GO" id="GO:0000077">
    <property type="term" value="P:DNA damage checkpoint signaling"/>
    <property type="evidence" value="ECO:0007669"/>
    <property type="project" value="TreeGrafter"/>
</dbReference>
<evidence type="ECO:0000256" key="8">
    <source>
        <dbReference type="SAM" id="MobiDB-lite"/>
    </source>
</evidence>
<evidence type="ECO:0000313" key="10">
    <source>
        <dbReference type="EMBL" id="SLM40688.1"/>
    </source>
</evidence>
<feature type="region of interest" description="Disordered" evidence="8">
    <location>
        <begin position="168"/>
        <end position="216"/>
    </location>
</feature>
<dbReference type="PANTHER" id="PTHR12172">
    <property type="entry name" value="CELL CYCLE CHECKPOINT PROTEIN RAD17"/>
    <property type="match status" value="1"/>
</dbReference>
<dbReference type="EMBL" id="FWEW01003741">
    <property type="protein sequence ID" value="SLM40688.1"/>
    <property type="molecule type" value="Genomic_DNA"/>
</dbReference>
<evidence type="ECO:0000256" key="1">
    <source>
        <dbReference type="ARBA" id="ARBA00004123"/>
    </source>
</evidence>
<dbReference type="InterPro" id="IPR057927">
    <property type="entry name" value="RAD24-like_helical"/>
</dbReference>